<organism evidence="3 4">
    <name type="scientific">Symbiodinium pilosum</name>
    <name type="common">Dinoflagellate</name>
    <dbReference type="NCBI Taxonomy" id="2952"/>
    <lineage>
        <taxon>Eukaryota</taxon>
        <taxon>Sar</taxon>
        <taxon>Alveolata</taxon>
        <taxon>Dinophyceae</taxon>
        <taxon>Suessiales</taxon>
        <taxon>Symbiodiniaceae</taxon>
        <taxon>Symbiodinium</taxon>
    </lineage>
</organism>
<feature type="region of interest" description="Disordered" evidence="1">
    <location>
        <begin position="93"/>
        <end position="150"/>
    </location>
</feature>
<keyword evidence="2" id="KW-1133">Transmembrane helix</keyword>
<evidence type="ECO:0000313" key="3">
    <source>
        <dbReference type="EMBL" id="CAE7765074.1"/>
    </source>
</evidence>
<dbReference type="OrthoDB" id="1045822at2759"/>
<protein>
    <submittedName>
        <fullName evidence="3">CNR10 protein</fullName>
    </submittedName>
</protein>
<keyword evidence="2" id="KW-0812">Transmembrane</keyword>
<feature type="compositionally biased region" description="Basic and acidic residues" evidence="1">
    <location>
        <begin position="133"/>
        <end position="150"/>
    </location>
</feature>
<proteinExistence type="predicted"/>
<evidence type="ECO:0000256" key="1">
    <source>
        <dbReference type="SAM" id="MobiDB-lite"/>
    </source>
</evidence>
<keyword evidence="4" id="KW-1185">Reference proteome</keyword>
<sequence length="150" mass="15829">MDMTSIIAFWPAAVGFLFLVTSDLLLPVPVCGLILVALMTYGRQRLRKGFEMDHGDFKSVCGDCLFVSFCTPCAISQEARHAEKAAEVNHPLVASKRPLEAEATAPAQGAMSQPEAGSTPSPPPAAAAAPAPAKKEEPKADKGADSDEEF</sequence>
<comment type="caution">
    <text evidence="3">The sequence shown here is derived from an EMBL/GenBank/DDBJ whole genome shotgun (WGS) entry which is preliminary data.</text>
</comment>
<dbReference type="Proteomes" id="UP000649617">
    <property type="component" value="Unassembled WGS sequence"/>
</dbReference>
<dbReference type="AlphaFoldDB" id="A0A812Y6S4"/>
<name>A0A812Y6S4_SYMPI</name>
<feature type="transmembrane region" description="Helical" evidence="2">
    <location>
        <begin position="12"/>
        <end position="38"/>
    </location>
</feature>
<dbReference type="EMBL" id="CAJNIZ010047261">
    <property type="protein sequence ID" value="CAE7765074.1"/>
    <property type="molecule type" value="Genomic_DNA"/>
</dbReference>
<evidence type="ECO:0000256" key="2">
    <source>
        <dbReference type="SAM" id="Phobius"/>
    </source>
</evidence>
<accession>A0A812Y6S4</accession>
<gene>
    <name evidence="3" type="primary">CNR10</name>
    <name evidence="3" type="ORF">SPIL2461_LOCUS22416</name>
</gene>
<evidence type="ECO:0000313" key="4">
    <source>
        <dbReference type="Proteomes" id="UP000649617"/>
    </source>
</evidence>
<reference evidence="3" key="1">
    <citation type="submission" date="2021-02" db="EMBL/GenBank/DDBJ databases">
        <authorList>
            <person name="Dougan E. K."/>
            <person name="Rhodes N."/>
            <person name="Thang M."/>
            <person name="Chan C."/>
        </authorList>
    </citation>
    <scope>NUCLEOTIDE SEQUENCE</scope>
</reference>
<keyword evidence="2" id="KW-0472">Membrane</keyword>